<dbReference type="InParanoid" id="A0A6L2Q1K4"/>
<dbReference type="PANTHER" id="PTHR44269">
    <property type="entry name" value="DEHYDROGENASE/REDUCTASE SDR FAMILY MEMBER 7-RELATED"/>
    <property type="match status" value="1"/>
</dbReference>
<evidence type="ECO:0000313" key="1">
    <source>
        <dbReference type="EMBL" id="GFG38659.1"/>
    </source>
</evidence>
<dbReference type="OrthoDB" id="47007at2759"/>
<proteinExistence type="predicted"/>
<accession>A0A6L2Q1K4</accession>
<protein>
    <submittedName>
        <fullName evidence="1">Uncharacterized protein</fullName>
    </submittedName>
</protein>
<evidence type="ECO:0000313" key="2">
    <source>
        <dbReference type="Proteomes" id="UP000502823"/>
    </source>
</evidence>
<organism evidence="1 2">
    <name type="scientific">Coptotermes formosanus</name>
    <name type="common">Formosan subterranean termite</name>
    <dbReference type="NCBI Taxonomy" id="36987"/>
    <lineage>
        <taxon>Eukaryota</taxon>
        <taxon>Metazoa</taxon>
        <taxon>Ecdysozoa</taxon>
        <taxon>Arthropoda</taxon>
        <taxon>Hexapoda</taxon>
        <taxon>Insecta</taxon>
        <taxon>Pterygota</taxon>
        <taxon>Neoptera</taxon>
        <taxon>Polyneoptera</taxon>
        <taxon>Dictyoptera</taxon>
        <taxon>Blattodea</taxon>
        <taxon>Blattoidea</taxon>
        <taxon>Termitoidae</taxon>
        <taxon>Rhinotermitidae</taxon>
        <taxon>Coptotermes</taxon>
    </lineage>
</organism>
<sequence>MFLGKLLGNFKFLKLILDRRGSWCQMLSCDYHILLQKFGKPVEATDQSMTGERCGYLCAVVFANKLHEAWMSLLPYIPLCYIFMYYPNIGNSNNNVVNTGICVVDHEMVYGDKSWIHMQLLMR</sequence>
<keyword evidence="2" id="KW-1185">Reference proteome</keyword>
<dbReference type="EMBL" id="BLKM01012994">
    <property type="protein sequence ID" value="GFG38659.1"/>
    <property type="molecule type" value="Genomic_DNA"/>
</dbReference>
<reference evidence="2" key="1">
    <citation type="submission" date="2020-01" db="EMBL/GenBank/DDBJ databases">
        <title>Draft genome sequence of the Termite Coptotermes fromosanus.</title>
        <authorList>
            <person name="Itakura S."/>
            <person name="Yosikawa Y."/>
            <person name="Umezawa K."/>
        </authorList>
    </citation>
    <scope>NUCLEOTIDE SEQUENCE [LARGE SCALE GENOMIC DNA]</scope>
</reference>
<gene>
    <name evidence="1" type="ORF">Cfor_01678</name>
</gene>
<dbReference type="InterPro" id="IPR053011">
    <property type="entry name" value="SDR_family_member_7"/>
</dbReference>
<dbReference type="AlphaFoldDB" id="A0A6L2Q1K4"/>
<dbReference type="Proteomes" id="UP000502823">
    <property type="component" value="Unassembled WGS sequence"/>
</dbReference>
<comment type="caution">
    <text evidence="1">The sequence shown here is derived from an EMBL/GenBank/DDBJ whole genome shotgun (WGS) entry which is preliminary data.</text>
</comment>
<dbReference type="PANTHER" id="PTHR44269:SF1">
    <property type="entry name" value="DEHYDROGENASE_REDUCTASE SDR FAMILY MEMBER 7"/>
    <property type="match status" value="1"/>
</dbReference>
<name>A0A6L2Q1K4_COPFO</name>